<organism evidence="2 3">
    <name type="scientific">Aspergillus mulundensis</name>
    <dbReference type="NCBI Taxonomy" id="1810919"/>
    <lineage>
        <taxon>Eukaryota</taxon>
        <taxon>Fungi</taxon>
        <taxon>Dikarya</taxon>
        <taxon>Ascomycota</taxon>
        <taxon>Pezizomycotina</taxon>
        <taxon>Eurotiomycetes</taxon>
        <taxon>Eurotiomycetidae</taxon>
        <taxon>Eurotiales</taxon>
        <taxon>Aspergillaceae</taxon>
        <taxon>Aspergillus</taxon>
        <taxon>Aspergillus subgen. Nidulantes</taxon>
    </lineage>
</organism>
<comment type="caution">
    <text evidence="2">The sequence shown here is derived from an EMBL/GenBank/DDBJ whole genome shotgun (WGS) entry which is preliminary data.</text>
</comment>
<keyword evidence="3" id="KW-1185">Reference proteome</keyword>
<dbReference type="RefSeq" id="XP_026604299.1">
    <property type="nucleotide sequence ID" value="XM_026746819.1"/>
</dbReference>
<dbReference type="GeneID" id="38115173"/>
<dbReference type="Proteomes" id="UP000256690">
    <property type="component" value="Unassembled WGS sequence"/>
</dbReference>
<accession>A0A3D8S4S0</accession>
<protein>
    <submittedName>
        <fullName evidence="2">Uncharacterized protein</fullName>
    </submittedName>
</protein>
<evidence type="ECO:0000313" key="3">
    <source>
        <dbReference type="Proteomes" id="UP000256690"/>
    </source>
</evidence>
<feature type="region of interest" description="Disordered" evidence="1">
    <location>
        <begin position="1"/>
        <end position="31"/>
    </location>
</feature>
<evidence type="ECO:0000313" key="2">
    <source>
        <dbReference type="EMBL" id="RDW81246.1"/>
    </source>
</evidence>
<sequence>MEPSLDSEGLPDALPGTMSDTWPGESSITTTSLAPLESSPQARFTAEYHAFLNGFYPTPVPNSSMIDPIPLALGTMPVSNYNLSGANPDMVSLSSGTRSSVAVVDLPMPNPQISSAVSNPGLSQSAVNNNGIFPWHWDPAVVSASANTSAHNHLGRVQPTIRLRVSFAANGKTVATVTFSDARAIYCAT</sequence>
<reference evidence="2 3" key="1">
    <citation type="journal article" date="2018" name="IMA Fungus">
        <title>IMA Genome-F 9: Draft genome sequence of Annulohypoxylon stygium, Aspergillus mulundensis, Berkeleyomyces basicola (syn. Thielaviopsis basicola), Ceratocystis smalleyi, two Cercospora beticola strains, Coleophoma cylindrospora, Fusarium fracticaudum, Phialophora cf. hyalina, and Morchella septimelata.</title>
        <authorList>
            <person name="Wingfield B.D."/>
            <person name="Bills G.F."/>
            <person name="Dong Y."/>
            <person name="Huang W."/>
            <person name="Nel W.J."/>
            <person name="Swalarsk-Parry B.S."/>
            <person name="Vaghefi N."/>
            <person name="Wilken P.M."/>
            <person name="An Z."/>
            <person name="de Beer Z.W."/>
            <person name="De Vos L."/>
            <person name="Chen L."/>
            <person name="Duong T.A."/>
            <person name="Gao Y."/>
            <person name="Hammerbacher A."/>
            <person name="Kikkert J.R."/>
            <person name="Li Y."/>
            <person name="Li H."/>
            <person name="Li K."/>
            <person name="Li Q."/>
            <person name="Liu X."/>
            <person name="Ma X."/>
            <person name="Naidoo K."/>
            <person name="Pethybridge S.J."/>
            <person name="Sun J."/>
            <person name="Steenkamp E.T."/>
            <person name="van der Nest M.A."/>
            <person name="van Wyk S."/>
            <person name="Wingfield M.J."/>
            <person name="Xiong C."/>
            <person name="Yue Q."/>
            <person name="Zhang X."/>
        </authorList>
    </citation>
    <scope>NUCLEOTIDE SEQUENCE [LARGE SCALE GENOMIC DNA]</scope>
    <source>
        <strain evidence="2 3">DSM 5745</strain>
    </source>
</reference>
<feature type="compositionally biased region" description="Polar residues" evidence="1">
    <location>
        <begin position="18"/>
        <end position="31"/>
    </location>
</feature>
<dbReference type="AlphaFoldDB" id="A0A3D8S4S0"/>
<gene>
    <name evidence="2" type="ORF">DSM5745_04803</name>
</gene>
<dbReference type="EMBL" id="PVWQ01000005">
    <property type="protein sequence ID" value="RDW81246.1"/>
    <property type="molecule type" value="Genomic_DNA"/>
</dbReference>
<name>A0A3D8S4S0_9EURO</name>
<evidence type="ECO:0000256" key="1">
    <source>
        <dbReference type="SAM" id="MobiDB-lite"/>
    </source>
</evidence>
<proteinExistence type="predicted"/>